<protein>
    <recommendedName>
        <fullName evidence="1">DUF222 domain-containing protein</fullName>
    </recommendedName>
</protein>
<dbReference type="InterPro" id="IPR003870">
    <property type="entry name" value="DUF222"/>
</dbReference>
<evidence type="ECO:0000313" key="2">
    <source>
        <dbReference type="EMBL" id="SFM86311.1"/>
    </source>
</evidence>
<dbReference type="CDD" id="cd00085">
    <property type="entry name" value="HNHc"/>
    <property type="match status" value="1"/>
</dbReference>
<dbReference type="InterPro" id="IPR003615">
    <property type="entry name" value="HNH_nuc"/>
</dbReference>
<accession>A0A1I4UBW4</accession>
<organism evidence="2 3">
    <name type="scientific">Pseudonocardia ammonioxydans</name>
    <dbReference type="NCBI Taxonomy" id="260086"/>
    <lineage>
        <taxon>Bacteria</taxon>
        <taxon>Bacillati</taxon>
        <taxon>Actinomycetota</taxon>
        <taxon>Actinomycetes</taxon>
        <taxon>Pseudonocardiales</taxon>
        <taxon>Pseudonocardiaceae</taxon>
        <taxon>Pseudonocardia</taxon>
    </lineage>
</organism>
<evidence type="ECO:0000313" key="3">
    <source>
        <dbReference type="Proteomes" id="UP000199614"/>
    </source>
</evidence>
<dbReference type="OrthoDB" id="3576300at2"/>
<feature type="domain" description="DUF222" evidence="1">
    <location>
        <begin position="130"/>
        <end position="348"/>
    </location>
</feature>
<dbReference type="STRING" id="260086.SAMN05216207_10041"/>
<reference evidence="2 3" key="1">
    <citation type="submission" date="2016-10" db="EMBL/GenBank/DDBJ databases">
        <authorList>
            <person name="de Groot N.N."/>
        </authorList>
    </citation>
    <scope>NUCLEOTIDE SEQUENCE [LARGE SCALE GENOMIC DNA]</scope>
    <source>
        <strain evidence="2 3">CGMCC 4.1877</strain>
    </source>
</reference>
<dbReference type="EMBL" id="FOUY01000004">
    <property type="protein sequence ID" value="SFM86311.1"/>
    <property type="molecule type" value="Genomic_DNA"/>
</dbReference>
<gene>
    <name evidence="2" type="ORF">SAMN05216207_10041</name>
</gene>
<sequence>MWSCRQSPRQSPGSGPLVVADPCPHGIPADLCAVLCTDTPSAIATVDPGRPVGYALALDCHLAGTAPHRLGDIQLLDVIDGAERLERWITALRTRMIGVFAARHPPGSKAAPPGADPRAIAPVSRWLPDQLAIVLGVSIEEARALLAGALRFVQVLPATLADWEAGRIDERKAATIAQRTGVLSDELAREVEAAILPGAAQAHQRLLRDRLRRAIAKADPEGAKRRHEKAKADRRMSISRGEDGMASLYLGGTAEQTEASWQSVDRLARAVGQDDPRTLAQKRLDLAHQLLQGTLTITDLGSVRTAVDSVLAAAAASTGTAAGPGPADTGAAGAAIPAEMVAEAVAQALQHKPDPNEVIGRKPLIHVVVSLDTLLGGDRPAEIVGHGPIPALTARALAAGGVWKRLVTDPLSGALLDHGRTTYSPPDGLADHVKARDVICRGALCSRSIRELDHHIPWAGGGETNEENLYGFCQHGRVMAGV</sequence>
<dbReference type="Pfam" id="PF02720">
    <property type="entry name" value="DUF222"/>
    <property type="match status" value="1"/>
</dbReference>
<dbReference type="AlphaFoldDB" id="A0A1I4UBW4"/>
<proteinExistence type="predicted"/>
<keyword evidence="3" id="KW-1185">Reference proteome</keyword>
<dbReference type="Proteomes" id="UP000199614">
    <property type="component" value="Unassembled WGS sequence"/>
</dbReference>
<name>A0A1I4UBW4_PSUAM</name>
<evidence type="ECO:0000259" key="1">
    <source>
        <dbReference type="Pfam" id="PF02720"/>
    </source>
</evidence>